<keyword evidence="7" id="KW-1185">Reference proteome</keyword>
<keyword evidence="4" id="KW-1015">Disulfide bond</keyword>
<dbReference type="SUPFAM" id="SSF56399">
    <property type="entry name" value="ADP-ribosylation"/>
    <property type="match status" value="1"/>
</dbReference>
<dbReference type="Proteomes" id="UP000799764">
    <property type="component" value="Unassembled WGS sequence"/>
</dbReference>
<proteinExistence type="predicted"/>
<evidence type="ECO:0000256" key="4">
    <source>
        <dbReference type="ARBA" id="ARBA00023157"/>
    </source>
</evidence>
<name>A0A9P4PSR7_9PLEO</name>
<dbReference type="InterPro" id="IPR001144">
    <property type="entry name" value="Enterotoxin_A"/>
</dbReference>
<accession>A0A9P4PSR7</accession>
<evidence type="ECO:0000256" key="3">
    <source>
        <dbReference type="ARBA" id="ARBA00023026"/>
    </source>
</evidence>
<sequence length="411" mass="45240">MLALARDHEPKVHLHRPDNILITKPTERYTSETSNTYYSLLIPVESGVGVVFWHNSLLLLGILAAFGNAAPVFSIQKGLTAPENLTHLTESIKQEHPLDRRGKPKKPPAGTAVTPKEIVAADGFRPKGELIGKFDLSLWKHTHGTVVDGLGTGNDNDGYVSKSSSFKFVEKWLRYELKGHGMIYKIAAYPNLIDVQATLGKYYHLPHEKEFAAIHSITFDQIRGAQYNLAGFPDDFRAWKKDPWILYSYCRPHNARDLFVGDKPLQSPAPGTALVTRARARKSRPSGKKTSATRKHNRAKKMPKTTRPKAGVPTDKKPRTRCSAAMKKTGKCRTTKPQTKCTAAMKMKGRCKDDKKGKCGPIKSSTEAYHEYVKLLQAGKPPLPGAPPTDGGKGSNKGSKKGSSKKPGGRA</sequence>
<feature type="compositionally biased region" description="Basic residues" evidence="5">
    <location>
        <begin position="398"/>
        <end position="411"/>
    </location>
</feature>
<evidence type="ECO:0000313" key="7">
    <source>
        <dbReference type="Proteomes" id="UP000799764"/>
    </source>
</evidence>
<dbReference type="GO" id="GO:0090729">
    <property type="term" value="F:toxin activity"/>
    <property type="evidence" value="ECO:0007669"/>
    <property type="project" value="UniProtKB-KW"/>
</dbReference>
<evidence type="ECO:0000256" key="2">
    <source>
        <dbReference type="ARBA" id="ARBA00022729"/>
    </source>
</evidence>
<evidence type="ECO:0000256" key="5">
    <source>
        <dbReference type="SAM" id="MobiDB-lite"/>
    </source>
</evidence>
<protein>
    <submittedName>
        <fullName evidence="6">ADP-ribosylation</fullName>
    </submittedName>
</protein>
<keyword evidence="2" id="KW-0732">Signal</keyword>
<evidence type="ECO:0000313" key="6">
    <source>
        <dbReference type="EMBL" id="KAF2448166.1"/>
    </source>
</evidence>
<gene>
    <name evidence="6" type="ORF">P171DRAFT_481258</name>
</gene>
<feature type="region of interest" description="Disordered" evidence="5">
    <location>
        <begin position="92"/>
        <end position="112"/>
    </location>
</feature>
<feature type="compositionally biased region" description="Basic residues" evidence="5">
    <location>
        <begin position="278"/>
        <end position="307"/>
    </location>
</feature>
<keyword evidence="1" id="KW-0800">Toxin</keyword>
<comment type="caution">
    <text evidence="6">The sequence shown here is derived from an EMBL/GenBank/DDBJ whole genome shotgun (WGS) entry which is preliminary data.</text>
</comment>
<dbReference type="Pfam" id="PF01375">
    <property type="entry name" value="Enterotoxin_a"/>
    <property type="match status" value="1"/>
</dbReference>
<evidence type="ECO:0000256" key="1">
    <source>
        <dbReference type="ARBA" id="ARBA00022656"/>
    </source>
</evidence>
<reference evidence="6" key="1">
    <citation type="journal article" date="2020" name="Stud. Mycol.">
        <title>101 Dothideomycetes genomes: a test case for predicting lifestyles and emergence of pathogens.</title>
        <authorList>
            <person name="Haridas S."/>
            <person name="Albert R."/>
            <person name="Binder M."/>
            <person name="Bloem J."/>
            <person name="Labutti K."/>
            <person name="Salamov A."/>
            <person name="Andreopoulos B."/>
            <person name="Baker S."/>
            <person name="Barry K."/>
            <person name="Bills G."/>
            <person name="Bluhm B."/>
            <person name="Cannon C."/>
            <person name="Castanera R."/>
            <person name="Culley D."/>
            <person name="Daum C."/>
            <person name="Ezra D."/>
            <person name="Gonzalez J."/>
            <person name="Henrissat B."/>
            <person name="Kuo A."/>
            <person name="Liang C."/>
            <person name="Lipzen A."/>
            <person name="Lutzoni F."/>
            <person name="Magnuson J."/>
            <person name="Mondo S."/>
            <person name="Nolan M."/>
            <person name="Ohm R."/>
            <person name="Pangilinan J."/>
            <person name="Park H.-J."/>
            <person name="Ramirez L."/>
            <person name="Alfaro M."/>
            <person name="Sun H."/>
            <person name="Tritt A."/>
            <person name="Yoshinaga Y."/>
            <person name="Zwiers L.-H."/>
            <person name="Turgeon B."/>
            <person name="Goodwin S."/>
            <person name="Spatafora J."/>
            <person name="Crous P."/>
            <person name="Grigoriev I."/>
        </authorList>
    </citation>
    <scope>NUCLEOTIDE SEQUENCE</scope>
    <source>
        <strain evidence="6">CBS 690.94</strain>
    </source>
</reference>
<dbReference type="Gene3D" id="3.90.210.10">
    <property type="entry name" value="Heat-Labile Enterotoxin, subunit A"/>
    <property type="match status" value="1"/>
</dbReference>
<feature type="compositionally biased region" description="Basic and acidic residues" evidence="5">
    <location>
        <begin position="92"/>
        <end position="101"/>
    </location>
</feature>
<keyword evidence="3" id="KW-0843">Virulence</keyword>
<dbReference type="AlphaFoldDB" id="A0A9P4PSR7"/>
<organism evidence="6 7">
    <name type="scientific">Karstenula rhodostoma CBS 690.94</name>
    <dbReference type="NCBI Taxonomy" id="1392251"/>
    <lineage>
        <taxon>Eukaryota</taxon>
        <taxon>Fungi</taxon>
        <taxon>Dikarya</taxon>
        <taxon>Ascomycota</taxon>
        <taxon>Pezizomycotina</taxon>
        <taxon>Dothideomycetes</taxon>
        <taxon>Pleosporomycetidae</taxon>
        <taxon>Pleosporales</taxon>
        <taxon>Massarineae</taxon>
        <taxon>Didymosphaeriaceae</taxon>
        <taxon>Karstenula</taxon>
    </lineage>
</organism>
<dbReference type="OrthoDB" id="4927890at2759"/>
<dbReference type="EMBL" id="MU001495">
    <property type="protein sequence ID" value="KAF2448166.1"/>
    <property type="molecule type" value="Genomic_DNA"/>
</dbReference>
<feature type="region of interest" description="Disordered" evidence="5">
    <location>
        <begin position="275"/>
        <end position="331"/>
    </location>
</feature>
<feature type="region of interest" description="Disordered" evidence="5">
    <location>
        <begin position="375"/>
        <end position="411"/>
    </location>
</feature>